<feature type="binding site" evidence="4">
    <location>
        <position position="191"/>
    </location>
    <ligand>
        <name>substrate</name>
    </ligand>
</feature>
<dbReference type="GO" id="GO:0006099">
    <property type="term" value="P:tricarboxylic acid cycle"/>
    <property type="evidence" value="ECO:0007669"/>
    <property type="project" value="UniProtKB-UniRule"/>
</dbReference>
<keyword evidence="8" id="KW-1185">Reference proteome</keyword>
<dbReference type="OrthoDB" id="9802809at2"/>
<dbReference type="Gene3D" id="1.10.275.10">
    <property type="entry name" value="Fumarase/aspartase (N-terminal domain)"/>
    <property type="match status" value="1"/>
</dbReference>
<dbReference type="Proteomes" id="UP000245293">
    <property type="component" value="Unassembled WGS sequence"/>
</dbReference>
<feature type="active site" evidence="4">
    <location>
        <position position="322"/>
    </location>
</feature>
<evidence type="ECO:0000259" key="6">
    <source>
        <dbReference type="Pfam" id="PF10415"/>
    </source>
</evidence>
<dbReference type="GO" id="GO:0006106">
    <property type="term" value="P:fumarate metabolic process"/>
    <property type="evidence" value="ECO:0007669"/>
    <property type="project" value="InterPro"/>
</dbReference>
<dbReference type="EC" id="4.2.1.2" evidence="4"/>
<name>A0A2V1P6M3_9RHOB</name>
<comment type="catalytic activity">
    <reaction evidence="4">
        <text>(S)-malate = fumarate + H2O</text>
        <dbReference type="Rhea" id="RHEA:12460"/>
        <dbReference type="ChEBI" id="CHEBI:15377"/>
        <dbReference type="ChEBI" id="CHEBI:15589"/>
        <dbReference type="ChEBI" id="CHEBI:29806"/>
        <dbReference type="EC" id="4.2.1.2"/>
    </reaction>
</comment>
<dbReference type="PROSITE" id="PS00163">
    <property type="entry name" value="FUMARATE_LYASES"/>
    <property type="match status" value="1"/>
</dbReference>
<comment type="similarity">
    <text evidence="1 4">Belongs to the class-II fumarase/aspartase family. Fumarase subfamily.</text>
</comment>
<dbReference type="GO" id="GO:0006108">
    <property type="term" value="P:malate metabolic process"/>
    <property type="evidence" value="ECO:0007669"/>
    <property type="project" value="TreeGrafter"/>
</dbReference>
<comment type="caution">
    <text evidence="7">The sequence shown here is derived from an EMBL/GenBank/DDBJ whole genome shotgun (WGS) entry which is preliminary data.</text>
</comment>
<dbReference type="UniPathway" id="UPA00223">
    <property type="reaction ID" value="UER01007"/>
</dbReference>
<proteinExistence type="inferred from homology"/>
<evidence type="ECO:0000256" key="4">
    <source>
        <dbReference type="HAMAP-Rule" id="MF_00743"/>
    </source>
</evidence>
<dbReference type="SUPFAM" id="SSF48557">
    <property type="entry name" value="L-aspartase-like"/>
    <property type="match status" value="1"/>
</dbReference>
<dbReference type="Pfam" id="PF10415">
    <property type="entry name" value="FumaraseC_C"/>
    <property type="match status" value="1"/>
</dbReference>
<keyword evidence="3 4" id="KW-0456">Lyase</keyword>
<dbReference type="RefSeq" id="WP_109386254.1">
    <property type="nucleotide sequence ID" value="NZ_QETF01000002.1"/>
</dbReference>
<evidence type="ECO:0000256" key="3">
    <source>
        <dbReference type="ARBA" id="ARBA00023239"/>
    </source>
</evidence>
<gene>
    <name evidence="4 7" type="primary">fumC</name>
    <name evidence="7" type="ORF">DFK10_02535</name>
</gene>
<dbReference type="GO" id="GO:0004333">
    <property type="term" value="F:fumarate hydratase activity"/>
    <property type="evidence" value="ECO:0007669"/>
    <property type="project" value="UniProtKB-UniRule"/>
</dbReference>
<evidence type="ECO:0000313" key="8">
    <source>
        <dbReference type="Proteomes" id="UP000245293"/>
    </source>
</evidence>
<keyword evidence="4" id="KW-0963">Cytoplasm</keyword>
<feature type="binding site" evidence="4">
    <location>
        <begin position="143"/>
        <end position="145"/>
    </location>
    <ligand>
        <name>substrate</name>
    </ligand>
</feature>
<dbReference type="FunFam" id="1.20.200.10:FF:000001">
    <property type="entry name" value="Fumarate hydratase, mitochondrial"/>
    <property type="match status" value="1"/>
</dbReference>
<dbReference type="EMBL" id="QETF01000002">
    <property type="protein sequence ID" value="PWG18149.1"/>
    <property type="molecule type" value="Genomic_DNA"/>
</dbReference>
<feature type="site" description="Important for catalytic activity" evidence="4">
    <location>
        <position position="335"/>
    </location>
</feature>
<feature type="domain" description="Fumarate lyase N-terminal" evidence="5">
    <location>
        <begin position="17"/>
        <end position="346"/>
    </location>
</feature>
<dbReference type="GO" id="GO:0005737">
    <property type="term" value="C:cytoplasm"/>
    <property type="evidence" value="ECO:0007669"/>
    <property type="project" value="UniProtKB-SubCell"/>
</dbReference>
<comment type="miscellaneous">
    <text evidence="4">There are 2 substrate-binding sites: the catalytic A site, and the non-catalytic B site that may play a role in the transfer of substrate or product between the active site and the solvent. Alternatively, the B site may bind allosteric effectors.</text>
</comment>
<dbReference type="InterPro" id="IPR018951">
    <property type="entry name" value="Fumarase_C_C"/>
</dbReference>
<feature type="binding site" description="in site B" evidence="4">
    <location>
        <begin position="133"/>
        <end position="136"/>
    </location>
    <ligand>
        <name>substrate</name>
    </ligand>
</feature>
<dbReference type="NCBIfam" id="TIGR00979">
    <property type="entry name" value="fumC_II"/>
    <property type="match status" value="1"/>
</dbReference>
<comment type="subcellular location">
    <subcellularLocation>
        <location evidence="4">Cytoplasm</location>
    </subcellularLocation>
</comment>
<evidence type="ECO:0000256" key="1">
    <source>
        <dbReference type="ARBA" id="ARBA00009084"/>
    </source>
</evidence>
<feature type="binding site" evidence="4">
    <location>
        <position position="323"/>
    </location>
    <ligand>
        <name>substrate</name>
    </ligand>
</feature>
<dbReference type="InterPro" id="IPR022761">
    <property type="entry name" value="Fumarate_lyase_N"/>
</dbReference>
<evidence type="ECO:0000259" key="5">
    <source>
        <dbReference type="Pfam" id="PF00206"/>
    </source>
</evidence>
<dbReference type="FunFam" id="1.10.275.10:FF:000001">
    <property type="entry name" value="Fumarate hydratase, mitochondrial"/>
    <property type="match status" value="1"/>
</dbReference>
<dbReference type="CDD" id="cd01362">
    <property type="entry name" value="Fumarase_classII"/>
    <property type="match status" value="1"/>
</dbReference>
<dbReference type="InterPro" id="IPR000362">
    <property type="entry name" value="Fumarate_lyase_fam"/>
</dbReference>
<dbReference type="InterPro" id="IPR008948">
    <property type="entry name" value="L-Aspartase-like"/>
</dbReference>
<feature type="domain" description="Fumarase C C-terminal" evidence="6">
    <location>
        <begin position="412"/>
        <end position="464"/>
    </location>
</feature>
<evidence type="ECO:0000313" key="7">
    <source>
        <dbReference type="EMBL" id="PWG18149.1"/>
    </source>
</evidence>
<feature type="binding site" evidence="4">
    <location>
        <begin position="102"/>
        <end position="104"/>
    </location>
    <ligand>
        <name>substrate</name>
    </ligand>
</feature>
<evidence type="ECO:0000256" key="2">
    <source>
        <dbReference type="ARBA" id="ARBA00022532"/>
    </source>
</evidence>
<organism evidence="7 8">
    <name type="scientific">Salibaculum griseiflavum</name>
    <dbReference type="NCBI Taxonomy" id="1914409"/>
    <lineage>
        <taxon>Bacteria</taxon>
        <taxon>Pseudomonadati</taxon>
        <taxon>Pseudomonadota</taxon>
        <taxon>Alphaproteobacteria</taxon>
        <taxon>Rhodobacterales</taxon>
        <taxon>Roseobacteraceae</taxon>
        <taxon>Salibaculum</taxon>
    </lineage>
</organism>
<feature type="binding site" evidence="4">
    <location>
        <begin position="328"/>
        <end position="330"/>
    </location>
    <ligand>
        <name>substrate</name>
    </ligand>
</feature>
<dbReference type="Gene3D" id="1.20.200.10">
    <property type="entry name" value="Fumarase/aspartase (Central domain)"/>
    <property type="match status" value="1"/>
</dbReference>
<comment type="pathway">
    <text evidence="4">Carbohydrate metabolism; tricarboxylic acid cycle; (S)-malate from fumarate: step 1/1.</text>
</comment>
<protein>
    <recommendedName>
        <fullName evidence="4">Fumarate hydratase class II</fullName>
        <shortName evidence="4">Fumarase C</shortName>
        <ecNumber evidence="4">4.2.1.2</ecNumber>
    </recommendedName>
    <alternativeName>
        <fullName evidence="4">Aerobic fumarase</fullName>
    </alternativeName>
    <alternativeName>
        <fullName evidence="4">Iron-independent fumarase</fullName>
    </alternativeName>
</protein>
<dbReference type="PANTHER" id="PTHR11444">
    <property type="entry name" value="ASPARTATEAMMONIA/ARGININOSUCCINATE/ADENYLOSUCCINATE LYASE"/>
    <property type="match status" value="1"/>
</dbReference>
<dbReference type="InterPro" id="IPR024083">
    <property type="entry name" value="Fumarase/histidase_N"/>
</dbReference>
<comment type="function">
    <text evidence="4">Involved in the TCA cycle. Catalyzes the stereospecific interconversion of fumarate to L-malate.</text>
</comment>
<comment type="subunit">
    <text evidence="4">Homotetramer.</text>
</comment>
<dbReference type="HAMAP" id="MF_00743">
    <property type="entry name" value="FumaraseC"/>
    <property type="match status" value="1"/>
</dbReference>
<dbReference type="InterPro" id="IPR005677">
    <property type="entry name" value="Fum_hydII"/>
</dbReference>
<keyword evidence="2 4" id="KW-0816">Tricarboxylic acid cycle</keyword>
<sequence>MTKTRPETRTESDSFGPLEVPADRYWGAQTQRSLMNFPIGWEKQPVAIVRALGVIKQACAQANKESGKLDPKLADAMIQAASEVVAGELDDHFPLVVWQTGSGTQSNMNANEVISNRAIEILGGEIGSKDPVHPNDHCNMGQSSNDTFPTAMHIATAMTVHDTLLPGLEKLLAGLRAKSEEFRDIIKIGRTHTQDATPLTLGQEFSGYAQQIENGIERIKQALPKIYELAQGGTAVGTGLNTSKGWDTTVAANMAEIAGLPFVTAPNKFEALAAHDAMVFMSGAVKTTAMACYKIANDIRFLGSGPRSGLGELILPENEPGSSIMPGKVNPTQAEAMTQVCAHVLGNDAAIGFAGSQGHFELNVYNPMMAYNLLQSMQLLGDAADSFTERMLMGIEANEERIEKLMTESLMLVTALAPTIGYDNATTVAKTAHKNGTTLREEAVKLGFVDEETFDRVVRPEDMIGPK</sequence>
<dbReference type="InterPro" id="IPR020557">
    <property type="entry name" value="Fumarate_lyase_CS"/>
</dbReference>
<dbReference type="PRINTS" id="PR00149">
    <property type="entry name" value="FUMRATELYASE"/>
</dbReference>
<accession>A0A2V1P6M3</accession>
<dbReference type="NCBIfam" id="NF008909">
    <property type="entry name" value="PRK12273.1"/>
    <property type="match status" value="1"/>
</dbReference>
<reference evidence="8" key="1">
    <citation type="submission" date="2018-05" db="EMBL/GenBank/DDBJ databases">
        <authorList>
            <person name="Du Z."/>
            <person name="Wang X."/>
        </authorList>
    </citation>
    <scope>NUCLEOTIDE SEQUENCE [LARGE SCALE GENOMIC DNA]</scope>
    <source>
        <strain evidence="8">WDS4C29</strain>
    </source>
</reference>
<feature type="active site" description="Proton donor/acceptor" evidence="4">
    <location>
        <position position="192"/>
    </location>
</feature>
<dbReference type="Gene3D" id="1.10.40.30">
    <property type="entry name" value="Fumarase/aspartase (C-terminal domain)"/>
    <property type="match status" value="1"/>
</dbReference>
<dbReference type="FunFam" id="1.10.40.30:FF:000002">
    <property type="entry name" value="Fumarate hydratase class II"/>
    <property type="match status" value="1"/>
</dbReference>
<dbReference type="PANTHER" id="PTHR11444:SF1">
    <property type="entry name" value="FUMARATE HYDRATASE, MITOCHONDRIAL"/>
    <property type="match status" value="1"/>
</dbReference>
<dbReference type="AlphaFoldDB" id="A0A2V1P6M3"/>
<dbReference type="Pfam" id="PF00206">
    <property type="entry name" value="Lyase_1"/>
    <property type="match status" value="1"/>
</dbReference>